<dbReference type="InterPro" id="IPR051531">
    <property type="entry name" value="N-acetyltransferase"/>
</dbReference>
<feature type="domain" description="N-acetyltransferase" evidence="4">
    <location>
        <begin position="9"/>
        <end position="178"/>
    </location>
</feature>
<dbReference type="GO" id="GO:0005737">
    <property type="term" value="C:cytoplasm"/>
    <property type="evidence" value="ECO:0007669"/>
    <property type="project" value="TreeGrafter"/>
</dbReference>
<evidence type="ECO:0000256" key="3">
    <source>
        <dbReference type="ARBA" id="ARBA00038502"/>
    </source>
</evidence>
<dbReference type="InterPro" id="IPR016181">
    <property type="entry name" value="Acyl_CoA_acyltransferase"/>
</dbReference>
<name>A0A7D7WJS5_9MICO</name>
<dbReference type="Pfam" id="PF13302">
    <property type="entry name" value="Acetyltransf_3"/>
    <property type="match status" value="1"/>
</dbReference>
<keyword evidence="1 5" id="KW-0808">Transferase</keyword>
<comment type="similarity">
    <text evidence="3">Belongs to the acetyltransferase family. RimJ subfamily.</text>
</comment>
<dbReference type="AlphaFoldDB" id="A0A7D7WJS5"/>
<reference evidence="5 6" key="1">
    <citation type="journal article" date="2020" name="Front. Microbiol.">
        <title>Design of Bacterial Strain-Specific qPCR Assays Using NGS Data and Publicly Available Resources and Its Application to Track Biocontrol Strains.</title>
        <authorList>
            <person name="Hernandez I."/>
            <person name="Sant C."/>
            <person name="Martinez R."/>
            <person name="Fernandez C."/>
        </authorList>
    </citation>
    <scope>NUCLEOTIDE SEQUENCE [LARGE SCALE GENOMIC DNA]</scope>
    <source>
        <strain evidence="5 6">B24</strain>
    </source>
</reference>
<dbReference type="PROSITE" id="PS51186">
    <property type="entry name" value="GNAT"/>
    <property type="match status" value="1"/>
</dbReference>
<gene>
    <name evidence="5" type="ORF">FVO59_13825</name>
</gene>
<dbReference type="Proteomes" id="UP000515708">
    <property type="component" value="Chromosome"/>
</dbReference>
<dbReference type="Gene3D" id="3.40.630.30">
    <property type="match status" value="1"/>
</dbReference>
<evidence type="ECO:0000313" key="5">
    <source>
        <dbReference type="EMBL" id="QMU98150.1"/>
    </source>
</evidence>
<evidence type="ECO:0000256" key="2">
    <source>
        <dbReference type="ARBA" id="ARBA00023315"/>
    </source>
</evidence>
<sequence>MIRDLGDGILLRPLRAGDGAHLAEACARNRAHLEPWDPVRPVEFYRAEGQERSILRSLADVADGRMAAFVLADADERIVGRVNLNNIVRGSFLSADLGYWIDSELTGRGIMSHAVGSVCEHARDDLALHRVQAGTLVHNIASQRVLSANGFERIGLARHYLRIAGAWQDHVLFQRILSG</sequence>
<dbReference type="InterPro" id="IPR000182">
    <property type="entry name" value="GNAT_dom"/>
</dbReference>
<dbReference type="SUPFAM" id="SSF55729">
    <property type="entry name" value="Acyl-CoA N-acyltransferases (Nat)"/>
    <property type="match status" value="1"/>
</dbReference>
<organism evidence="5 6">
    <name type="scientific">Microbacterium esteraromaticum</name>
    <dbReference type="NCBI Taxonomy" id="57043"/>
    <lineage>
        <taxon>Bacteria</taxon>
        <taxon>Bacillati</taxon>
        <taxon>Actinomycetota</taxon>
        <taxon>Actinomycetes</taxon>
        <taxon>Micrococcales</taxon>
        <taxon>Microbacteriaceae</taxon>
        <taxon>Microbacterium</taxon>
    </lineage>
</organism>
<evidence type="ECO:0000313" key="6">
    <source>
        <dbReference type="Proteomes" id="UP000515708"/>
    </source>
</evidence>
<dbReference type="PANTHER" id="PTHR43792">
    <property type="entry name" value="GNAT FAMILY, PUTATIVE (AFU_ORTHOLOGUE AFUA_3G00765)-RELATED-RELATED"/>
    <property type="match status" value="1"/>
</dbReference>
<dbReference type="EMBL" id="CP043732">
    <property type="protein sequence ID" value="QMU98150.1"/>
    <property type="molecule type" value="Genomic_DNA"/>
</dbReference>
<accession>A0A7D7WJS5</accession>
<protein>
    <submittedName>
        <fullName evidence="5">GNAT family N-acetyltransferase</fullName>
    </submittedName>
</protein>
<dbReference type="GO" id="GO:0008999">
    <property type="term" value="F:protein-N-terminal-alanine acetyltransferase activity"/>
    <property type="evidence" value="ECO:0007669"/>
    <property type="project" value="TreeGrafter"/>
</dbReference>
<keyword evidence="2" id="KW-0012">Acyltransferase</keyword>
<dbReference type="PANTHER" id="PTHR43792:SF8">
    <property type="entry name" value="[RIBOSOMAL PROTEIN US5]-ALANINE N-ACETYLTRANSFERASE"/>
    <property type="match status" value="1"/>
</dbReference>
<proteinExistence type="inferred from homology"/>
<evidence type="ECO:0000259" key="4">
    <source>
        <dbReference type="PROSITE" id="PS51186"/>
    </source>
</evidence>
<evidence type="ECO:0000256" key="1">
    <source>
        <dbReference type="ARBA" id="ARBA00022679"/>
    </source>
</evidence>
<dbReference type="RefSeq" id="WP_346265676.1">
    <property type="nucleotide sequence ID" value="NZ_CP043732.1"/>
</dbReference>